<evidence type="ECO:0000256" key="4">
    <source>
        <dbReference type="ARBA" id="ARBA00022452"/>
    </source>
</evidence>
<dbReference type="InterPro" id="IPR037930">
    <property type="entry name" value="Tom40"/>
</dbReference>
<proteinExistence type="inferred from homology"/>
<evidence type="ECO:0000256" key="10">
    <source>
        <dbReference type="SAM" id="MobiDB-lite"/>
    </source>
</evidence>
<dbReference type="GO" id="GO:0030150">
    <property type="term" value="P:protein import into mitochondrial matrix"/>
    <property type="evidence" value="ECO:0007669"/>
    <property type="project" value="InterPro"/>
</dbReference>
<dbReference type="InParanoid" id="A0A0G4H700"/>
<dbReference type="Pfam" id="PF01459">
    <property type="entry name" value="Porin_3"/>
    <property type="match status" value="1"/>
</dbReference>
<accession>A0A0G4H700</accession>
<dbReference type="FunCoup" id="A0A0G4H700">
    <property type="interactions" value="55"/>
</dbReference>
<comment type="subcellular location">
    <subcellularLocation>
        <location evidence="1">Mitochondrion outer membrane</location>
        <topology evidence="1">Multi-pass membrane protein</topology>
    </subcellularLocation>
</comment>
<feature type="region of interest" description="Disordered" evidence="10">
    <location>
        <begin position="1"/>
        <end position="106"/>
    </location>
</feature>
<dbReference type="STRING" id="1169540.A0A0G4H700"/>
<keyword evidence="5" id="KW-0812">Transmembrane</keyword>
<dbReference type="VEuPathDB" id="CryptoDB:Vbra_19707"/>
<dbReference type="CDD" id="cd07305">
    <property type="entry name" value="Porin3_Tom40"/>
    <property type="match status" value="1"/>
</dbReference>
<reference evidence="11 12" key="1">
    <citation type="submission" date="2014-11" db="EMBL/GenBank/DDBJ databases">
        <authorList>
            <person name="Zhu J."/>
            <person name="Qi W."/>
            <person name="Song R."/>
        </authorList>
    </citation>
    <scope>NUCLEOTIDE SEQUENCE [LARGE SCALE GENOMIC DNA]</scope>
</reference>
<evidence type="ECO:0000256" key="5">
    <source>
        <dbReference type="ARBA" id="ARBA00022692"/>
    </source>
</evidence>
<keyword evidence="3" id="KW-0813">Transport</keyword>
<name>A0A0G4H700_VITBC</name>
<dbReference type="Gene3D" id="2.40.160.10">
    <property type="entry name" value="Porin"/>
    <property type="match status" value="2"/>
</dbReference>
<comment type="similarity">
    <text evidence="2">Belongs to the Tom40 family.</text>
</comment>
<evidence type="ECO:0000313" key="11">
    <source>
        <dbReference type="EMBL" id="CEM39652.1"/>
    </source>
</evidence>
<dbReference type="InterPro" id="IPR023614">
    <property type="entry name" value="Porin_dom_sf"/>
</dbReference>
<keyword evidence="6" id="KW-1000">Mitochondrion outer membrane</keyword>
<feature type="compositionally biased region" description="Pro residues" evidence="10">
    <location>
        <begin position="93"/>
        <end position="104"/>
    </location>
</feature>
<sequence>MQPPRWLSGPLSYLLPASRPSPPPHQGREQPSSRSRQIPASLLNAVVRLKPAVAASQPPAGGAPAPTASSPSASAADERSGGDDKGGEGGGALPPPMVPPPTDPLQPLQWEAFLKEWSQMTQQDTFDGFRLEAQKNVTKNLQSCHSLFLGTTMRPEGYIYQFGPTFTTEDQSLFLLGRLGTDGTLNARGVKKFFGTTEAKVTATSNLKDEQRNMLEAGLDHAGKDWTSSLKLAWQGTWIVNGSYTQLISKYLQMGGELTWVSANGASIGAVGGRYFDGTHAVSAQLVRQPEFAKGQVDKNAHALKLNFVRKVTDRLSLGAEFEYSHPDAESALRLAYEYNFRQARIQGLLDTCGKVSVFVQDFTGFGVSGLIDYWQGIYKFGFMMHVVPPPEGAQQPGGGPPAPSGGT</sequence>
<evidence type="ECO:0000256" key="6">
    <source>
        <dbReference type="ARBA" id="ARBA00022787"/>
    </source>
</evidence>
<organism evidence="11 12">
    <name type="scientific">Vitrella brassicaformis (strain CCMP3155)</name>
    <dbReference type="NCBI Taxonomy" id="1169540"/>
    <lineage>
        <taxon>Eukaryota</taxon>
        <taxon>Sar</taxon>
        <taxon>Alveolata</taxon>
        <taxon>Colpodellida</taxon>
        <taxon>Vitrellaceae</taxon>
        <taxon>Vitrella</taxon>
    </lineage>
</organism>
<dbReference type="GO" id="GO:0005741">
    <property type="term" value="C:mitochondrial outer membrane"/>
    <property type="evidence" value="ECO:0007669"/>
    <property type="project" value="UniProtKB-SubCell"/>
</dbReference>
<evidence type="ECO:0000256" key="9">
    <source>
        <dbReference type="ARBA" id="ARBA00023136"/>
    </source>
</evidence>
<keyword evidence="4" id="KW-1134">Transmembrane beta strand</keyword>
<feature type="compositionally biased region" description="Polar residues" evidence="10">
    <location>
        <begin position="29"/>
        <end position="38"/>
    </location>
</feature>
<keyword evidence="9" id="KW-0472">Membrane</keyword>
<dbReference type="Proteomes" id="UP000041254">
    <property type="component" value="Unassembled WGS sequence"/>
</dbReference>
<gene>
    <name evidence="11" type="ORF">Vbra_19707</name>
</gene>
<feature type="compositionally biased region" description="Basic and acidic residues" evidence="10">
    <location>
        <begin position="76"/>
        <end position="87"/>
    </location>
</feature>
<feature type="compositionally biased region" description="Low complexity" evidence="10">
    <location>
        <begin position="51"/>
        <end position="75"/>
    </location>
</feature>
<evidence type="ECO:0000256" key="2">
    <source>
        <dbReference type="ARBA" id="ARBA00010510"/>
    </source>
</evidence>
<dbReference type="EMBL" id="CDMY01001045">
    <property type="protein sequence ID" value="CEM39652.1"/>
    <property type="molecule type" value="Genomic_DNA"/>
</dbReference>
<dbReference type="OMA" id="GFMMHIA"/>
<evidence type="ECO:0000256" key="8">
    <source>
        <dbReference type="ARBA" id="ARBA00023128"/>
    </source>
</evidence>
<dbReference type="OrthoDB" id="19656at2759"/>
<keyword evidence="7" id="KW-0653">Protein transport</keyword>
<evidence type="ECO:0008006" key="13">
    <source>
        <dbReference type="Google" id="ProtNLM"/>
    </source>
</evidence>
<dbReference type="GO" id="GO:0008320">
    <property type="term" value="F:protein transmembrane transporter activity"/>
    <property type="evidence" value="ECO:0007669"/>
    <property type="project" value="InterPro"/>
</dbReference>
<protein>
    <recommendedName>
        <fullName evidence="13">Mitochondrial import receptor subunit TOM40</fullName>
    </recommendedName>
</protein>
<keyword evidence="12" id="KW-1185">Reference proteome</keyword>
<dbReference type="PANTHER" id="PTHR10802">
    <property type="entry name" value="MITOCHONDRIAL IMPORT RECEPTOR SUBUNIT TOM40"/>
    <property type="match status" value="1"/>
</dbReference>
<evidence type="ECO:0000256" key="1">
    <source>
        <dbReference type="ARBA" id="ARBA00004374"/>
    </source>
</evidence>
<evidence type="ECO:0000256" key="3">
    <source>
        <dbReference type="ARBA" id="ARBA00022448"/>
    </source>
</evidence>
<dbReference type="InterPro" id="IPR027246">
    <property type="entry name" value="Porin_Euk/Tom40"/>
</dbReference>
<keyword evidence="8" id="KW-0496">Mitochondrion</keyword>
<evidence type="ECO:0000313" key="12">
    <source>
        <dbReference type="Proteomes" id="UP000041254"/>
    </source>
</evidence>
<evidence type="ECO:0000256" key="7">
    <source>
        <dbReference type="ARBA" id="ARBA00022927"/>
    </source>
</evidence>
<dbReference type="PhylomeDB" id="A0A0G4H700"/>
<dbReference type="AlphaFoldDB" id="A0A0G4H700"/>